<organism evidence="2 3">
    <name type="scientific">Vitis vinifera</name>
    <name type="common">Grape</name>
    <dbReference type="NCBI Taxonomy" id="29760"/>
    <lineage>
        <taxon>Eukaryota</taxon>
        <taxon>Viridiplantae</taxon>
        <taxon>Streptophyta</taxon>
        <taxon>Embryophyta</taxon>
        <taxon>Tracheophyta</taxon>
        <taxon>Spermatophyta</taxon>
        <taxon>Magnoliopsida</taxon>
        <taxon>eudicotyledons</taxon>
        <taxon>Gunneridae</taxon>
        <taxon>Pentapetalae</taxon>
        <taxon>rosids</taxon>
        <taxon>Vitales</taxon>
        <taxon>Vitaceae</taxon>
        <taxon>Viteae</taxon>
        <taxon>Vitis</taxon>
    </lineage>
</organism>
<accession>A0A438JJP1</accession>
<gene>
    <name evidence="2" type="ORF">CK203_013730</name>
    <name evidence="1" type="ORF">CK203_024138</name>
</gene>
<evidence type="ECO:0000313" key="3">
    <source>
        <dbReference type="Proteomes" id="UP000288805"/>
    </source>
</evidence>
<dbReference type="EMBL" id="QGNW01000039">
    <property type="protein sequence ID" value="RVX09170.1"/>
    <property type="molecule type" value="Genomic_DNA"/>
</dbReference>
<evidence type="ECO:0000313" key="1">
    <source>
        <dbReference type="EMBL" id="RVW91692.1"/>
    </source>
</evidence>
<dbReference type="AlphaFoldDB" id="A0A438JJP1"/>
<dbReference type="Proteomes" id="UP000288805">
    <property type="component" value="Unassembled WGS sequence"/>
</dbReference>
<proteinExistence type="predicted"/>
<dbReference type="EMBL" id="QGNW01000143">
    <property type="protein sequence ID" value="RVW91692.1"/>
    <property type="molecule type" value="Genomic_DNA"/>
</dbReference>
<comment type="caution">
    <text evidence="2">The sequence shown here is derived from an EMBL/GenBank/DDBJ whole genome shotgun (WGS) entry which is preliminary data.</text>
</comment>
<sequence>MERRIPFGILFSPSISIFSGETNCIALRAVSHNYPNIMVACWEQVSTIVYGFLRATPEVPARQWKGHSGNTVGSIGEKTLTAAIKARDPNAFFISTGVPIVSFSLLNLCSSYDVNFLQSSYKRDPNALQLSNTSITVSGNTH</sequence>
<reference evidence="2 3" key="1">
    <citation type="journal article" date="2018" name="PLoS Genet.">
        <title>Population sequencing reveals clonal diversity and ancestral inbreeding in the grapevine cultivar Chardonnay.</title>
        <authorList>
            <person name="Roach M.J."/>
            <person name="Johnson D.L."/>
            <person name="Bohlmann J."/>
            <person name="van Vuuren H.J."/>
            <person name="Jones S.J."/>
            <person name="Pretorius I.S."/>
            <person name="Schmidt S.A."/>
            <person name="Borneman A.R."/>
        </authorList>
    </citation>
    <scope>NUCLEOTIDE SEQUENCE [LARGE SCALE GENOMIC DNA]</scope>
    <source>
        <strain evidence="3">cv. Chardonnay</strain>
        <strain evidence="2">I10V1</strain>
        <tissue evidence="2">Leaf</tissue>
    </source>
</reference>
<name>A0A438JJP1_VITVI</name>
<protein>
    <submittedName>
        <fullName evidence="2">Uncharacterized protein</fullName>
    </submittedName>
</protein>
<evidence type="ECO:0000313" key="2">
    <source>
        <dbReference type="EMBL" id="RVX09170.1"/>
    </source>
</evidence>